<dbReference type="AlphaFoldDB" id="Q21K41"/>
<dbReference type="InterPro" id="IPR029377">
    <property type="entry name" value="TMEM220"/>
</dbReference>
<evidence type="ECO:0000313" key="3">
    <source>
        <dbReference type="Proteomes" id="UP000001947"/>
    </source>
</evidence>
<dbReference type="HOGENOM" id="CLU_154675_0_0_6"/>
<dbReference type="EMBL" id="CP000282">
    <property type="protein sequence ID" value="ABD80938.1"/>
    <property type="molecule type" value="Genomic_DNA"/>
</dbReference>
<proteinExistence type="predicted"/>
<feature type="transmembrane region" description="Helical" evidence="1">
    <location>
        <begin position="12"/>
        <end position="33"/>
    </location>
</feature>
<sequence length="138" mass="15415">MSRDIRVITTTLVVKIVHVCLAALLVYCAVIQLNDPDPYFWALMYAVCAAVPLMNLFARNYLAVCWLAMLLCSVGIGVSSGGMIEYLQNAGEEPLMQPMSDEKYYIEEAREMLGALVSLLIVLGYFVIKRSRRTATQN</sequence>
<feature type="transmembrane region" description="Helical" evidence="1">
    <location>
        <begin position="112"/>
        <end position="128"/>
    </location>
</feature>
<gene>
    <name evidence="2" type="ordered locus">Sde_1678</name>
</gene>
<keyword evidence="1" id="KW-1133">Transmembrane helix</keyword>
<dbReference type="PANTHER" id="PTHR34262">
    <property type="entry name" value="TRANSMEMBRANE PROTEIN 220"/>
    <property type="match status" value="1"/>
</dbReference>
<protein>
    <recommendedName>
        <fullName evidence="4">Transmembrane protein</fullName>
    </recommendedName>
</protein>
<reference evidence="2 3" key="1">
    <citation type="journal article" date="2008" name="PLoS Genet.">
        <title>Complete genome sequence of the complex carbohydrate-degrading marine bacterium, Saccharophagus degradans strain 2-40 T.</title>
        <authorList>
            <person name="Weiner R.M."/>
            <person name="Taylor L.E.II."/>
            <person name="Henrissat B."/>
            <person name="Hauser L."/>
            <person name="Land M."/>
            <person name="Coutinho P.M."/>
            <person name="Rancurel C."/>
            <person name="Saunders E.H."/>
            <person name="Longmire A.G."/>
            <person name="Zhang H."/>
            <person name="Bayer E.A."/>
            <person name="Gilbert H.J."/>
            <person name="Larimer F."/>
            <person name="Zhulin I.B."/>
            <person name="Ekborg N.A."/>
            <person name="Lamed R."/>
            <person name="Richardson P.M."/>
            <person name="Borovok I."/>
            <person name="Hutcheson S."/>
        </authorList>
    </citation>
    <scope>NUCLEOTIDE SEQUENCE [LARGE SCALE GENOMIC DNA]</scope>
    <source>
        <strain evidence="3">2-40 / ATCC 43961 / DSM 17024</strain>
    </source>
</reference>
<keyword evidence="3" id="KW-1185">Reference proteome</keyword>
<dbReference type="Pfam" id="PF15071">
    <property type="entry name" value="TMEM220"/>
    <property type="match status" value="1"/>
</dbReference>
<name>Q21K41_SACD2</name>
<dbReference type="PANTHER" id="PTHR34262:SF1">
    <property type="entry name" value="TRANSMEMBRANE PROTEIN 220"/>
    <property type="match status" value="1"/>
</dbReference>
<dbReference type="Proteomes" id="UP000001947">
    <property type="component" value="Chromosome"/>
</dbReference>
<dbReference type="KEGG" id="sde:Sde_1678"/>
<keyword evidence="1" id="KW-0472">Membrane</keyword>
<dbReference type="GeneID" id="98613353"/>
<evidence type="ECO:0000256" key="1">
    <source>
        <dbReference type="SAM" id="Phobius"/>
    </source>
</evidence>
<dbReference type="OrthoDB" id="329078at2"/>
<dbReference type="RefSeq" id="WP_011468158.1">
    <property type="nucleotide sequence ID" value="NC_007912.1"/>
</dbReference>
<dbReference type="eggNOG" id="ENOG50333TR">
    <property type="taxonomic scope" value="Bacteria"/>
</dbReference>
<keyword evidence="1" id="KW-0812">Transmembrane</keyword>
<evidence type="ECO:0000313" key="2">
    <source>
        <dbReference type="EMBL" id="ABD80938.1"/>
    </source>
</evidence>
<organism evidence="2 3">
    <name type="scientific">Saccharophagus degradans (strain 2-40 / ATCC 43961 / DSM 17024)</name>
    <dbReference type="NCBI Taxonomy" id="203122"/>
    <lineage>
        <taxon>Bacteria</taxon>
        <taxon>Pseudomonadati</taxon>
        <taxon>Pseudomonadota</taxon>
        <taxon>Gammaproteobacteria</taxon>
        <taxon>Cellvibrionales</taxon>
        <taxon>Cellvibrionaceae</taxon>
        <taxon>Saccharophagus</taxon>
    </lineage>
</organism>
<feature type="transmembrane region" description="Helical" evidence="1">
    <location>
        <begin position="64"/>
        <end position="84"/>
    </location>
</feature>
<evidence type="ECO:0008006" key="4">
    <source>
        <dbReference type="Google" id="ProtNLM"/>
    </source>
</evidence>
<feature type="transmembrane region" description="Helical" evidence="1">
    <location>
        <begin position="39"/>
        <end position="57"/>
    </location>
</feature>
<dbReference type="STRING" id="203122.Sde_1678"/>
<accession>Q21K41</accession>